<dbReference type="OrthoDB" id="9805159at2"/>
<feature type="active site" description="Proton donor" evidence="6">
    <location>
        <position position="411"/>
    </location>
</feature>
<dbReference type="Pfam" id="PF21702">
    <property type="entry name" value="GLGE_C"/>
    <property type="match status" value="1"/>
</dbReference>
<name>A0A1U9NKI9_9BACT</name>
<keyword evidence="9" id="KW-1185">Reference proteome</keyword>
<feature type="site" description="Transition state stabilizer" evidence="6">
    <location>
        <position position="469"/>
    </location>
</feature>
<evidence type="ECO:0000256" key="2">
    <source>
        <dbReference type="ARBA" id="ARBA00022676"/>
    </source>
</evidence>
<feature type="domain" description="Glycosyl hydrolase family 13 catalytic" evidence="7">
    <location>
        <begin position="200"/>
        <end position="548"/>
    </location>
</feature>
<feature type="active site" description="Nucleophile" evidence="6">
    <location>
        <position position="382"/>
    </location>
</feature>
<evidence type="ECO:0000256" key="3">
    <source>
        <dbReference type="ARBA" id="ARBA00022679"/>
    </source>
</evidence>
<dbReference type="Gene3D" id="3.20.20.80">
    <property type="entry name" value="Glycosidases"/>
    <property type="match status" value="1"/>
</dbReference>
<dbReference type="PANTHER" id="PTHR47786">
    <property type="entry name" value="ALPHA-1,4-GLUCAN:MALTOSE-1-PHOSPHATE MALTOSYLTRANSFERASE"/>
    <property type="match status" value="1"/>
</dbReference>
<dbReference type="CDD" id="cd11344">
    <property type="entry name" value="AmyAc_GlgE_like"/>
    <property type="match status" value="1"/>
</dbReference>
<dbReference type="AlphaFoldDB" id="A0A1U9NKI9"/>
<organism evidence="8 9">
    <name type="scientific">Anaerohalosphaera lusitana</name>
    <dbReference type="NCBI Taxonomy" id="1936003"/>
    <lineage>
        <taxon>Bacteria</taxon>
        <taxon>Pseudomonadati</taxon>
        <taxon>Planctomycetota</taxon>
        <taxon>Phycisphaerae</taxon>
        <taxon>Sedimentisphaerales</taxon>
        <taxon>Anaerohalosphaeraceae</taxon>
        <taxon>Anaerohalosphaera</taxon>
    </lineage>
</organism>
<reference evidence="9" key="1">
    <citation type="submission" date="2017-02" db="EMBL/GenBank/DDBJ databases">
        <title>Comparative genomics and description of representatives of a novel lineage of planctomycetes thriving in anoxic sediments.</title>
        <authorList>
            <person name="Spring S."/>
            <person name="Bunk B."/>
            <person name="Sproer C."/>
        </authorList>
    </citation>
    <scope>NUCLEOTIDE SEQUENCE [LARGE SCALE GENOMIC DNA]</scope>
    <source>
        <strain evidence="9">ST-NAGAB-D1</strain>
    </source>
</reference>
<proteinExistence type="inferred from homology"/>
<evidence type="ECO:0000256" key="5">
    <source>
        <dbReference type="ARBA" id="ARBA00048735"/>
    </source>
</evidence>
<dbReference type="Proteomes" id="UP000189674">
    <property type="component" value="Chromosome"/>
</dbReference>
<dbReference type="EMBL" id="CP019791">
    <property type="protein sequence ID" value="AQT68453.1"/>
    <property type="molecule type" value="Genomic_DNA"/>
</dbReference>
<dbReference type="InterPro" id="IPR013780">
    <property type="entry name" value="Glyco_hydro_b"/>
</dbReference>
<dbReference type="EC" id="2.4.99.16" evidence="6"/>
<dbReference type="SUPFAM" id="SSF51445">
    <property type="entry name" value="(Trans)glycosidases"/>
    <property type="match status" value="1"/>
</dbReference>
<feature type="binding site" evidence="6">
    <location>
        <position position="311"/>
    </location>
    <ligand>
        <name>alpha-maltose 1-phosphate</name>
        <dbReference type="ChEBI" id="CHEBI:63576"/>
    </ligand>
</feature>
<dbReference type="InterPro" id="IPR026585">
    <property type="entry name" value="GlgE"/>
</dbReference>
<dbReference type="RefSeq" id="WP_146661463.1">
    <property type="nucleotide sequence ID" value="NZ_CP019791.1"/>
</dbReference>
<dbReference type="Gene3D" id="2.60.40.10">
    <property type="entry name" value="Immunoglobulins"/>
    <property type="match status" value="1"/>
</dbReference>
<dbReference type="InterPro" id="IPR049171">
    <property type="entry name" value="GLGE_C"/>
</dbReference>
<evidence type="ECO:0000313" key="8">
    <source>
        <dbReference type="EMBL" id="AQT68453.1"/>
    </source>
</evidence>
<accession>A0A1U9NKI9</accession>
<comment type="function">
    <text evidence="6">Maltosyltransferase that uses maltose 1-phosphate (M1P) as the sugar donor to elongate linear or branched alpha-(1-&gt;4)-glucans. Is involved in a branched alpha-glucan biosynthetic pathway from trehalose, together with TreS, Mak and GlgB.</text>
</comment>
<dbReference type="GO" id="GO:0016758">
    <property type="term" value="F:hexosyltransferase activity"/>
    <property type="evidence" value="ECO:0007669"/>
    <property type="project" value="UniProtKB-UniRule"/>
</dbReference>
<dbReference type="SMART" id="SM00642">
    <property type="entry name" value="Aamy"/>
    <property type="match status" value="1"/>
</dbReference>
<keyword evidence="2 6" id="KW-0328">Glycosyltransferase</keyword>
<dbReference type="GO" id="GO:0004553">
    <property type="term" value="F:hydrolase activity, hydrolyzing O-glycosyl compounds"/>
    <property type="evidence" value="ECO:0007669"/>
    <property type="project" value="InterPro"/>
</dbReference>
<evidence type="ECO:0000313" key="9">
    <source>
        <dbReference type="Proteomes" id="UP000189674"/>
    </source>
</evidence>
<dbReference type="Gene3D" id="1.20.58.80">
    <property type="entry name" value="Phosphotransferase system, lactose/cellobiose-type IIA subunit"/>
    <property type="match status" value="1"/>
</dbReference>
<evidence type="ECO:0000259" key="7">
    <source>
        <dbReference type="SMART" id="SM00642"/>
    </source>
</evidence>
<comment type="similarity">
    <text evidence="6">Belongs to the glycosyl hydrolase 13 family. GlgE subfamily.</text>
</comment>
<dbReference type="GO" id="GO:0030979">
    <property type="term" value="P:alpha-glucan biosynthetic process"/>
    <property type="evidence" value="ECO:0007669"/>
    <property type="project" value="UniProtKB-UniRule"/>
</dbReference>
<evidence type="ECO:0000256" key="1">
    <source>
        <dbReference type="ARBA" id="ARBA00011738"/>
    </source>
</evidence>
<dbReference type="InterPro" id="IPR021828">
    <property type="entry name" value="GlgE_dom_N/S"/>
</dbReference>
<sequence length="663" mass="77463">MNLINIAGRKRVVIEYVGPQIDGGQFAIKRVPGEKVDVEAHIYCDGHDQISALLYYKHEEDGEWQVANMEECVNDEWSAAFRVEKLGRYVYTVQAWIDHFKTWQQDIFKKYEAGQALTVDLQIGAELLKDVVKRAEGEDKDRLSEALELLEHVRDIDETVLSVTDEKLSEIAQKYPPRNHRVKYDRELKVLVDQPKALFSSWYELFPRSCGEGTEHGTFEDCEKMLGDIAELGFDTVYLPPIHPIGLTHRKGRNNSLVCSEDDPGSPWAIGAKEGGHKAIHRELGTVKSFERLVKAAKEHGLDVAIDLAFQCSPDHPYVEEHPEWFKWRPDGSVQFAENPPKKYEDILPINFETQQWRDLWEELKSVILFWVEKGVRVIRVDNPHTKPFAFWEWVIAEVRKEHPDVVFLAEAFTRPKIMKRLAKIGFDQSYTYFTWRNTRYELQEYVNELTKTDVAEYMRPNFWPNTPDILPEHLQFGGRAAFIARVILAGTLSSNYGLYGPAYELCVSEAVPGKEEYLHSEKYEIKDWDRERSGNLRAVIRRLNRIRRENRSLQQTRNIEFLPTENEAVVCYVKTDEDVENITVTMVNLDPHFKQSTWIHLPIDELGLSHDQPYLMHDLLSDDKYIWHGERNYIELDPHVMPAHILRVRKRLKRETDFDYFM</sequence>
<keyword evidence="4 6" id="KW-0119">Carbohydrate metabolism</keyword>
<comment type="subunit">
    <text evidence="1 6">Homodimer.</text>
</comment>
<evidence type="ECO:0000256" key="6">
    <source>
        <dbReference type="HAMAP-Rule" id="MF_02124"/>
    </source>
</evidence>
<dbReference type="STRING" id="1936003.STSP2_01617"/>
<dbReference type="PANTHER" id="PTHR47786:SF2">
    <property type="entry name" value="GLYCOSYL HYDROLASE FAMILY 13 CATALYTIC DOMAIN-CONTAINING PROTEIN"/>
    <property type="match status" value="1"/>
</dbReference>
<comment type="catalytic activity">
    <reaction evidence="5 6">
        <text>alpha-maltose 1-phosphate + [(1-&gt;4)-alpha-D-glucosyl](n) = [(1-&gt;4)-alpha-D-glucosyl](n+2) + phosphate</text>
        <dbReference type="Rhea" id="RHEA:42692"/>
        <dbReference type="Rhea" id="RHEA-COMP:9584"/>
        <dbReference type="Rhea" id="RHEA-COMP:10183"/>
        <dbReference type="ChEBI" id="CHEBI:15444"/>
        <dbReference type="ChEBI" id="CHEBI:43474"/>
        <dbReference type="ChEBI" id="CHEBI:63576"/>
        <dbReference type="EC" id="2.4.99.16"/>
    </reaction>
</comment>
<dbReference type="Pfam" id="PF11896">
    <property type="entry name" value="GlgE_dom_N_S"/>
    <property type="match status" value="1"/>
</dbReference>
<dbReference type="InterPro" id="IPR013783">
    <property type="entry name" value="Ig-like_fold"/>
</dbReference>
<protein>
    <recommendedName>
        <fullName evidence="6">Alpha-1,4-glucan:maltose-1-phosphate maltosyltransferase</fullName>
        <shortName evidence="6">GMPMT</shortName>
        <ecNumber evidence="6">2.4.99.16</ecNumber>
    </recommendedName>
    <alternativeName>
        <fullName evidence="6">(1-&gt;4)-alpha-D-glucan:maltose-1-phosphate alpha-D-maltosyltransferase</fullName>
    </alternativeName>
</protein>
<evidence type="ECO:0000256" key="4">
    <source>
        <dbReference type="ARBA" id="ARBA00023277"/>
    </source>
</evidence>
<dbReference type="HAMAP" id="MF_02124">
    <property type="entry name" value="GlgE"/>
    <property type="match status" value="1"/>
</dbReference>
<feature type="binding site" evidence="6">
    <location>
        <position position="251"/>
    </location>
    <ligand>
        <name>alpha-maltose 1-phosphate</name>
        <dbReference type="ChEBI" id="CHEBI:63576"/>
    </ligand>
</feature>
<feature type="binding site" evidence="6">
    <location>
        <begin position="523"/>
        <end position="524"/>
    </location>
    <ligand>
        <name>alpha-maltose 1-phosphate</name>
        <dbReference type="ChEBI" id="CHEBI:63576"/>
    </ligand>
</feature>
<keyword evidence="3 6" id="KW-0808">Transferase</keyword>
<dbReference type="InterPro" id="IPR017853">
    <property type="entry name" value="GH"/>
</dbReference>
<dbReference type="Gene3D" id="2.60.40.1180">
    <property type="entry name" value="Golgi alpha-mannosidase II"/>
    <property type="match status" value="1"/>
</dbReference>
<dbReference type="InterPro" id="IPR006047">
    <property type="entry name" value="GH13_cat_dom"/>
</dbReference>
<feature type="binding site" evidence="6">
    <location>
        <position position="383"/>
    </location>
    <ligand>
        <name>alpha-maltose 1-phosphate</name>
        <dbReference type="ChEBI" id="CHEBI:63576"/>
    </ligand>
</feature>
<gene>
    <name evidence="8" type="primary">glgE1</name>
    <name evidence="6" type="synonym">glgE</name>
    <name evidence="8" type="ORF">STSP2_01617</name>
</gene>
<dbReference type="KEGG" id="alus:STSP2_01617"/>
<feature type="binding site" evidence="6">
    <location>
        <position position="346"/>
    </location>
    <ligand>
        <name>alpha-maltose 1-phosphate</name>
        <dbReference type="ChEBI" id="CHEBI:63576"/>
    </ligand>
</feature>